<dbReference type="Gene3D" id="3.10.20.30">
    <property type="match status" value="1"/>
</dbReference>
<dbReference type="SUPFAM" id="SSF54285">
    <property type="entry name" value="MoaD/ThiS"/>
    <property type="match status" value="1"/>
</dbReference>
<dbReference type="InterPro" id="IPR012675">
    <property type="entry name" value="Beta-grasp_dom_sf"/>
</dbReference>
<comment type="caution">
    <text evidence="1">The sequence shown here is derived from an EMBL/GenBank/DDBJ whole genome shotgun (WGS) entry which is preliminary data.</text>
</comment>
<dbReference type="EMBL" id="BAABJX010000021">
    <property type="protein sequence ID" value="GAA4829551.1"/>
    <property type="molecule type" value="Genomic_DNA"/>
</dbReference>
<evidence type="ECO:0000313" key="2">
    <source>
        <dbReference type="Proteomes" id="UP001500298"/>
    </source>
</evidence>
<dbReference type="Pfam" id="PF02597">
    <property type="entry name" value="ThiS"/>
    <property type="match status" value="1"/>
</dbReference>
<dbReference type="RefSeq" id="WP_345370331.1">
    <property type="nucleotide sequence ID" value="NZ_BAABJX010000021.1"/>
</dbReference>
<evidence type="ECO:0008006" key="3">
    <source>
        <dbReference type="Google" id="ProtNLM"/>
    </source>
</evidence>
<gene>
    <name evidence="1" type="ORF">GCM10023331_13470</name>
</gene>
<name>A0ABP9D4S4_9BACT</name>
<dbReference type="InterPro" id="IPR003749">
    <property type="entry name" value="ThiS/MoaD-like"/>
</dbReference>
<accession>A0ABP9D4S4</accession>
<dbReference type="Proteomes" id="UP001500298">
    <property type="component" value="Unassembled WGS sequence"/>
</dbReference>
<evidence type="ECO:0000313" key="1">
    <source>
        <dbReference type="EMBL" id="GAA4829551.1"/>
    </source>
</evidence>
<keyword evidence="2" id="KW-1185">Reference proteome</keyword>
<protein>
    <recommendedName>
        <fullName evidence="3">Molybdopterin synthase sulfur carrier subunit</fullName>
    </recommendedName>
</protein>
<sequence length="80" mass="8983">MNELNILYFGMLTDITGCQKESFQIEGNTPISELKILLESKYPPLKEVEYKTTYNRTLADDNLPITDDAEIALLPPFSGG</sequence>
<organism evidence="1 2">
    <name type="scientific">Algivirga pacifica</name>
    <dbReference type="NCBI Taxonomy" id="1162670"/>
    <lineage>
        <taxon>Bacteria</taxon>
        <taxon>Pseudomonadati</taxon>
        <taxon>Bacteroidota</taxon>
        <taxon>Cytophagia</taxon>
        <taxon>Cytophagales</taxon>
        <taxon>Flammeovirgaceae</taxon>
        <taxon>Algivirga</taxon>
    </lineage>
</organism>
<reference evidence="2" key="1">
    <citation type="journal article" date="2019" name="Int. J. Syst. Evol. Microbiol.">
        <title>The Global Catalogue of Microorganisms (GCM) 10K type strain sequencing project: providing services to taxonomists for standard genome sequencing and annotation.</title>
        <authorList>
            <consortium name="The Broad Institute Genomics Platform"/>
            <consortium name="The Broad Institute Genome Sequencing Center for Infectious Disease"/>
            <person name="Wu L."/>
            <person name="Ma J."/>
        </authorList>
    </citation>
    <scope>NUCLEOTIDE SEQUENCE [LARGE SCALE GENOMIC DNA]</scope>
    <source>
        <strain evidence="2">JCM 18326</strain>
    </source>
</reference>
<dbReference type="InterPro" id="IPR016155">
    <property type="entry name" value="Mopterin_synth/thiamin_S_b"/>
</dbReference>
<proteinExistence type="predicted"/>
<dbReference type="CDD" id="cd00754">
    <property type="entry name" value="Ubl_MoaD"/>
    <property type="match status" value="1"/>
</dbReference>